<evidence type="ECO:0000313" key="1">
    <source>
        <dbReference type="EMBL" id="KRO60236.1"/>
    </source>
</evidence>
<comment type="caution">
    <text evidence="1">The sequence shown here is derived from an EMBL/GenBank/DDBJ whole genome shotgun (WGS) entry which is preliminary data.</text>
</comment>
<evidence type="ECO:0000313" key="2">
    <source>
        <dbReference type="Proteomes" id="UP000051269"/>
    </source>
</evidence>
<sequence>MDAGSAGGSEEVGVVGPAGDDVDVKMFGNAGAGGGTEVDADVEAFWLHDSAESIGHPVDEGPEVGRFLGGKRSQIVHLTVGADEDVAEVIGVSVKNGERGFRSGEDEVGGVIGGVG</sequence>
<dbReference type="EMBL" id="LIBO01000306">
    <property type="protein sequence ID" value="KRO60236.1"/>
    <property type="molecule type" value="Genomic_DNA"/>
</dbReference>
<accession>A0A0R2RCE1</accession>
<proteinExistence type="predicted"/>
<reference evidence="1 2" key="1">
    <citation type="submission" date="2015-10" db="EMBL/GenBank/DDBJ databases">
        <title>Metagenome-Assembled Genomes uncover a global brackish microbiome.</title>
        <authorList>
            <person name="Hugerth L.W."/>
            <person name="Larsson J."/>
            <person name="Alneberg J."/>
            <person name="Lindh M.V."/>
            <person name="Legrand C."/>
            <person name="Pinhassi J."/>
            <person name="Andersson A.F."/>
        </authorList>
    </citation>
    <scope>NUCLEOTIDE SEQUENCE [LARGE SCALE GENOMIC DNA]</scope>
    <source>
        <strain evidence="1">BACL18 MAG-120507-bin52</strain>
    </source>
</reference>
<dbReference type="AlphaFoldDB" id="A0A0R2RCE1"/>
<gene>
    <name evidence="1" type="ORF">ABR82_04095</name>
</gene>
<organism evidence="1 2">
    <name type="scientific">Verrucomicrobia subdivision 6 bacterium BACL9 MAG-120507-bin52</name>
    <dbReference type="NCBI Taxonomy" id="1655590"/>
    <lineage>
        <taxon>Bacteria</taxon>
        <taxon>Pseudomonadati</taxon>
        <taxon>Verrucomicrobiota</taxon>
        <taxon>Verrucomicrobiia</taxon>
        <taxon>Verrucomicrobiales</taxon>
        <taxon>Verrucomicrobia subdivision 6</taxon>
    </lineage>
</organism>
<name>A0A0R2RCE1_9BACT</name>
<dbReference type="Proteomes" id="UP000051269">
    <property type="component" value="Unassembled WGS sequence"/>
</dbReference>
<protein>
    <submittedName>
        <fullName evidence="1">Uncharacterized protein</fullName>
    </submittedName>
</protein>